<keyword evidence="6" id="KW-1185">Reference proteome</keyword>
<dbReference type="InterPro" id="IPR050145">
    <property type="entry name" value="Centrin_CML-like"/>
</dbReference>
<protein>
    <submittedName>
        <fullName evidence="5">Uncharacterized protein</fullName>
    </submittedName>
</protein>
<proteinExistence type="predicted"/>
<dbReference type="InterPro" id="IPR008808">
    <property type="entry name" value="Powdery_mildew-R_dom"/>
</dbReference>
<feature type="domain" description="EF-hand" evidence="3">
    <location>
        <begin position="154"/>
        <end position="189"/>
    </location>
</feature>
<dbReference type="Gene3D" id="1.10.238.10">
    <property type="entry name" value="EF-hand"/>
    <property type="match status" value="1"/>
</dbReference>
<dbReference type="PANTHER" id="PTHR23050">
    <property type="entry name" value="CALCIUM BINDING PROTEIN"/>
    <property type="match status" value="1"/>
</dbReference>
<feature type="domain" description="RPW8" evidence="4">
    <location>
        <begin position="1"/>
        <end position="146"/>
    </location>
</feature>
<keyword evidence="2" id="KW-0106">Calcium</keyword>
<sequence length="221" mass="24836">MDAVGSAALGSVSSELLKLVVDTAGKTIWFKESLANLKSTLTSLGPLIKEIEQHNKALGRSQKELEPLVRKMEDGRKLVRKCETVGIMGRIRHQRDLDELEVWLKRYFTLNLQAQILRDTKETLSKVSGVDVHKSDINGSAKAQSAYEDELDTNAEEEFRKAFELFDKDQNGYISASELRHMMISLGEKTTIEEAEDMIKEADLDGNGQISFDEFVNVIKS</sequence>
<dbReference type="SUPFAM" id="SSF47473">
    <property type="entry name" value="EF-hand"/>
    <property type="match status" value="1"/>
</dbReference>
<dbReference type="FunFam" id="1.10.238.10:FF:000001">
    <property type="entry name" value="Calmodulin 1"/>
    <property type="match status" value="1"/>
</dbReference>
<dbReference type="GO" id="GO:0005509">
    <property type="term" value="F:calcium ion binding"/>
    <property type="evidence" value="ECO:0007669"/>
    <property type="project" value="UniProtKB-ARBA"/>
</dbReference>
<dbReference type="Pfam" id="PF13499">
    <property type="entry name" value="EF-hand_7"/>
    <property type="match status" value="1"/>
</dbReference>
<evidence type="ECO:0000259" key="3">
    <source>
        <dbReference type="PROSITE" id="PS50222"/>
    </source>
</evidence>
<comment type="caution">
    <text evidence="5">The sequence shown here is derived from an EMBL/GenBank/DDBJ whole genome shotgun (WGS) entry which is preliminary data.</text>
</comment>
<evidence type="ECO:0000256" key="2">
    <source>
        <dbReference type="ARBA" id="ARBA00022837"/>
    </source>
</evidence>
<dbReference type="InterPro" id="IPR018247">
    <property type="entry name" value="EF_Hand_1_Ca_BS"/>
</dbReference>
<dbReference type="Pfam" id="PF05659">
    <property type="entry name" value="RPW8"/>
    <property type="match status" value="1"/>
</dbReference>
<dbReference type="InterPro" id="IPR011992">
    <property type="entry name" value="EF-hand-dom_pair"/>
</dbReference>
<name>A0ABD1MP40_9FABA</name>
<feature type="domain" description="EF-hand" evidence="3">
    <location>
        <begin position="190"/>
        <end position="221"/>
    </location>
</feature>
<dbReference type="InterPro" id="IPR002048">
    <property type="entry name" value="EF_hand_dom"/>
</dbReference>
<gene>
    <name evidence="5" type="ORF">Fmac_012036</name>
</gene>
<dbReference type="PROSITE" id="PS50222">
    <property type="entry name" value="EF_HAND_2"/>
    <property type="match status" value="2"/>
</dbReference>
<dbReference type="SMART" id="SM00054">
    <property type="entry name" value="EFh"/>
    <property type="match status" value="2"/>
</dbReference>
<evidence type="ECO:0000256" key="1">
    <source>
        <dbReference type="ARBA" id="ARBA00022737"/>
    </source>
</evidence>
<reference evidence="5 6" key="1">
    <citation type="submission" date="2024-08" db="EMBL/GenBank/DDBJ databases">
        <title>Insights into the chromosomal genome structure of Flemingia macrophylla.</title>
        <authorList>
            <person name="Ding Y."/>
            <person name="Zhao Y."/>
            <person name="Bi W."/>
            <person name="Wu M."/>
            <person name="Zhao G."/>
            <person name="Gong Y."/>
            <person name="Li W."/>
            <person name="Zhang P."/>
        </authorList>
    </citation>
    <scope>NUCLEOTIDE SEQUENCE [LARGE SCALE GENOMIC DNA]</scope>
    <source>
        <strain evidence="5">DYQJB</strain>
        <tissue evidence="5">Leaf</tissue>
    </source>
</reference>
<evidence type="ECO:0000313" key="5">
    <source>
        <dbReference type="EMBL" id="KAL2337590.1"/>
    </source>
</evidence>
<dbReference type="EMBL" id="JBGMDY010000004">
    <property type="protein sequence ID" value="KAL2337590.1"/>
    <property type="molecule type" value="Genomic_DNA"/>
</dbReference>
<dbReference type="Proteomes" id="UP001603857">
    <property type="component" value="Unassembled WGS sequence"/>
</dbReference>
<dbReference type="CDD" id="cd00051">
    <property type="entry name" value="EFh"/>
    <property type="match status" value="1"/>
</dbReference>
<evidence type="ECO:0000259" key="4">
    <source>
        <dbReference type="PROSITE" id="PS51153"/>
    </source>
</evidence>
<organism evidence="5 6">
    <name type="scientific">Flemingia macrophylla</name>
    <dbReference type="NCBI Taxonomy" id="520843"/>
    <lineage>
        <taxon>Eukaryota</taxon>
        <taxon>Viridiplantae</taxon>
        <taxon>Streptophyta</taxon>
        <taxon>Embryophyta</taxon>
        <taxon>Tracheophyta</taxon>
        <taxon>Spermatophyta</taxon>
        <taxon>Magnoliopsida</taxon>
        <taxon>eudicotyledons</taxon>
        <taxon>Gunneridae</taxon>
        <taxon>Pentapetalae</taxon>
        <taxon>rosids</taxon>
        <taxon>fabids</taxon>
        <taxon>Fabales</taxon>
        <taxon>Fabaceae</taxon>
        <taxon>Papilionoideae</taxon>
        <taxon>50 kb inversion clade</taxon>
        <taxon>NPAAA clade</taxon>
        <taxon>indigoferoid/millettioid clade</taxon>
        <taxon>Phaseoleae</taxon>
        <taxon>Flemingia</taxon>
    </lineage>
</organism>
<dbReference type="AlphaFoldDB" id="A0ABD1MP40"/>
<keyword evidence="1" id="KW-0677">Repeat</keyword>
<dbReference type="PROSITE" id="PS51153">
    <property type="entry name" value="RPW8"/>
    <property type="match status" value="1"/>
</dbReference>
<dbReference type="PROSITE" id="PS00018">
    <property type="entry name" value="EF_HAND_1"/>
    <property type="match status" value="2"/>
</dbReference>
<evidence type="ECO:0000313" key="6">
    <source>
        <dbReference type="Proteomes" id="UP001603857"/>
    </source>
</evidence>
<accession>A0ABD1MP40</accession>